<protein>
    <recommendedName>
        <fullName evidence="2">Myb-like domain-containing protein</fullName>
    </recommendedName>
</protein>
<dbReference type="SMART" id="SM00717">
    <property type="entry name" value="SANT"/>
    <property type="match status" value="1"/>
</dbReference>
<feature type="compositionally biased region" description="Polar residues" evidence="1">
    <location>
        <begin position="99"/>
        <end position="108"/>
    </location>
</feature>
<organism evidence="3 4">
    <name type="scientific">Oleoguttula mirabilis</name>
    <dbReference type="NCBI Taxonomy" id="1507867"/>
    <lineage>
        <taxon>Eukaryota</taxon>
        <taxon>Fungi</taxon>
        <taxon>Dikarya</taxon>
        <taxon>Ascomycota</taxon>
        <taxon>Pezizomycotina</taxon>
        <taxon>Dothideomycetes</taxon>
        <taxon>Dothideomycetidae</taxon>
        <taxon>Mycosphaerellales</taxon>
        <taxon>Teratosphaeriaceae</taxon>
        <taxon>Oleoguttula</taxon>
    </lineage>
</organism>
<name>A0AAV9JXF5_9PEZI</name>
<evidence type="ECO:0000256" key="1">
    <source>
        <dbReference type="SAM" id="MobiDB-lite"/>
    </source>
</evidence>
<feature type="region of interest" description="Disordered" evidence="1">
    <location>
        <begin position="175"/>
        <end position="194"/>
    </location>
</feature>
<dbReference type="EMBL" id="JAVFHQ010000002">
    <property type="protein sequence ID" value="KAK4550245.1"/>
    <property type="molecule type" value="Genomic_DNA"/>
</dbReference>
<proteinExistence type="predicted"/>
<dbReference type="InterPro" id="IPR009057">
    <property type="entry name" value="Homeodomain-like_sf"/>
</dbReference>
<evidence type="ECO:0000313" key="3">
    <source>
        <dbReference type="EMBL" id="KAK4550245.1"/>
    </source>
</evidence>
<dbReference type="GO" id="GO:0003723">
    <property type="term" value="F:RNA binding"/>
    <property type="evidence" value="ECO:0007669"/>
    <property type="project" value="TreeGrafter"/>
</dbReference>
<gene>
    <name evidence="3" type="ORF">LTR36_003212</name>
</gene>
<dbReference type="GO" id="GO:0006397">
    <property type="term" value="P:mRNA processing"/>
    <property type="evidence" value="ECO:0007669"/>
    <property type="project" value="InterPro"/>
</dbReference>
<feature type="compositionally biased region" description="Polar residues" evidence="1">
    <location>
        <begin position="76"/>
        <end position="87"/>
    </location>
</feature>
<dbReference type="Proteomes" id="UP001324427">
    <property type="component" value="Unassembled WGS sequence"/>
</dbReference>
<reference evidence="3 4" key="1">
    <citation type="submission" date="2021-11" db="EMBL/GenBank/DDBJ databases">
        <title>Black yeast isolated from Biological Soil Crust.</title>
        <authorList>
            <person name="Kurbessoian T."/>
        </authorList>
    </citation>
    <scope>NUCLEOTIDE SEQUENCE [LARGE SCALE GENOMIC DNA]</scope>
    <source>
        <strain evidence="3 4">CCFEE 5522</strain>
    </source>
</reference>
<sequence>MSFAVGEVNDYTPIQQSYEIRKLRLENQRLKERLQAAHTDAELDPTSRIDFGISNVVDHGAEQDAEDTEPHGATDVYSQRSDSSTEIAGQKPKSYDRGLSQQEQTPSSEVPDEENASSYLSDPEKAEVRKYIAYFGTDFKAIAARMPGKTSTMIRNYCYRLIGTDSELQTLAEEANKRRQAGEDMGPPPKPTPFARLMRKRQWAPNSFSDGDLKQPGEIDPAEGDDPEARDDGTYVPIWKHEATDERGRKRLHGASTEGFSAGYFDTVGSKEAWTPTTLVSSRASGTKGGEQQQGLRPDDFTSEDDLTEQAESQKLGLQSLALQYRLAELNNTLALSSTAAKEQWKASIERALALTLDTARVAEVEKLLRQEDIETAHSRPGHLLLDMFLAEASDPATRVDDGPGQQQTAEVAEVVRTETDMHEDIPANSDDAGAQVSIDDPGTQLTLHEIPE</sequence>
<dbReference type="Gene3D" id="1.10.10.60">
    <property type="entry name" value="Homeodomain-like"/>
    <property type="match status" value="1"/>
</dbReference>
<accession>A0AAV9JXF5</accession>
<dbReference type="GO" id="GO:0005634">
    <property type="term" value="C:nucleus"/>
    <property type="evidence" value="ECO:0007669"/>
    <property type="project" value="TreeGrafter"/>
</dbReference>
<feature type="region of interest" description="Disordered" evidence="1">
    <location>
        <begin position="61"/>
        <end position="122"/>
    </location>
</feature>
<feature type="compositionally biased region" description="Polar residues" evidence="1">
    <location>
        <begin position="279"/>
        <end position="295"/>
    </location>
</feature>
<evidence type="ECO:0000313" key="4">
    <source>
        <dbReference type="Proteomes" id="UP001324427"/>
    </source>
</evidence>
<dbReference type="InterPro" id="IPR001005">
    <property type="entry name" value="SANT/Myb"/>
</dbReference>
<feature type="compositionally biased region" description="Acidic residues" evidence="1">
    <location>
        <begin position="220"/>
        <end position="229"/>
    </location>
</feature>
<feature type="domain" description="Myb-like" evidence="2">
    <location>
        <begin position="116"/>
        <end position="164"/>
    </location>
</feature>
<dbReference type="CDD" id="cd00167">
    <property type="entry name" value="SANT"/>
    <property type="match status" value="1"/>
</dbReference>
<dbReference type="InterPro" id="IPR011666">
    <property type="entry name" value="DUF1604"/>
</dbReference>
<dbReference type="PANTHER" id="PTHR13384">
    <property type="entry name" value="G PATCH DOMAIN-CONTAINING PROTEIN 1"/>
    <property type="match status" value="1"/>
</dbReference>
<dbReference type="SUPFAM" id="SSF46689">
    <property type="entry name" value="Homeodomain-like"/>
    <property type="match status" value="1"/>
</dbReference>
<feature type="region of interest" description="Disordered" evidence="1">
    <location>
        <begin position="205"/>
        <end position="235"/>
    </location>
</feature>
<dbReference type="Pfam" id="PF07713">
    <property type="entry name" value="DUF1604"/>
    <property type="match status" value="1"/>
</dbReference>
<keyword evidence="4" id="KW-1185">Reference proteome</keyword>
<comment type="caution">
    <text evidence="3">The sequence shown here is derived from an EMBL/GenBank/DDBJ whole genome shotgun (WGS) entry which is preliminary data.</text>
</comment>
<dbReference type="PANTHER" id="PTHR13384:SF19">
    <property type="entry name" value="G PATCH DOMAIN-CONTAINING PROTEIN 1"/>
    <property type="match status" value="1"/>
</dbReference>
<dbReference type="AlphaFoldDB" id="A0AAV9JXF5"/>
<feature type="region of interest" description="Disordered" evidence="1">
    <location>
        <begin position="425"/>
        <end position="453"/>
    </location>
</feature>
<evidence type="ECO:0000259" key="2">
    <source>
        <dbReference type="SMART" id="SM00717"/>
    </source>
</evidence>
<feature type="region of interest" description="Disordered" evidence="1">
    <location>
        <begin position="279"/>
        <end position="312"/>
    </location>
</feature>